<comment type="caution">
    <text evidence="1">The sequence shown here is derived from an EMBL/GenBank/DDBJ whole genome shotgun (WGS) entry which is preliminary data.</text>
</comment>
<dbReference type="EMBL" id="JAPHAV010000012">
    <property type="protein sequence ID" value="MCX2698602.1"/>
    <property type="molecule type" value="Genomic_DNA"/>
</dbReference>
<accession>A0ABT3QSL7</accession>
<gene>
    <name evidence="1" type="ORF">OPR82_17880</name>
</gene>
<proteinExistence type="predicted"/>
<dbReference type="Proteomes" id="UP001301216">
    <property type="component" value="Unassembled WGS sequence"/>
</dbReference>
<sequence length="291" mass="32961">MAKPFEARPRIKVFRESLIKSIPCFPNDKATRTTLWGKHLTDLLITFIAWRLRHVRQARRTVSGRERLASDPRMLGLTANLDAFIKAVEDGEDLTPYLSLGAIKEGYTPTAESRGPEESWADKDFLLNVMGLHHFHLGLTREAKGHAARTNEVLFASVTRDTFEIIGLFDHDAFERKDDGTMTSERMRLWSIYDARQAANTLSGQLSVGGFNNLGITMSSHPVAVVRAAQAHARILRKVDPMLDDPEYVRSLYPADNVPKKPKRRWYYNNLDLGLYDEKASFFGILCKGPN</sequence>
<protein>
    <submittedName>
        <fullName evidence="1">Uncharacterized protein</fullName>
    </submittedName>
</protein>
<dbReference type="RefSeq" id="WP_113533298.1">
    <property type="nucleotide sequence ID" value="NZ_JAPHAV010000012.1"/>
</dbReference>
<keyword evidence="2" id="KW-1185">Reference proteome</keyword>
<organism evidence="1 2">
    <name type="scientific">Ochrobactrum chromiisoli</name>
    <dbReference type="NCBI Taxonomy" id="2993941"/>
    <lineage>
        <taxon>Bacteria</taxon>
        <taxon>Pseudomonadati</taxon>
        <taxon>Pseudomonadota</taxon>
        <taxon>Alphaproteobacteria</taxon>
        <taxon>Hyphomicrobiales</taxon>
        <taxon>Brucellaceae</taxon>
        <taxon>Brucella/Ochrobactrum group</taxon>
        <taxon>Ochrobactrum</taxon>
    </lineage>
</organism>
<name>A0ABT3QSL7_9HYPH</name>
<evidence type="ECO:0000313" key="2">
    <source>
        <dbReference type="Proteomes" id="UP001301216"/>
    </source>
</evidence>
<evidence type="ECO:0000313" key="1">
    <source>
        <dbReference type="EMBL" id="MCX2698602.1"/>
    </source>
</evidence>
<reference evidence="1 2" key="1">
    <citation type="submission" date="2022-11" db="EMBL/GenBank/DDBJ databases">
        <title>Brucella sp. YY2X, whole genome shotgun sequencing project.</title>
        <authorList>
            <person name="Yang Y."/>
        </authorList>
    </citation>
    <scope>NUCLEOTIDE SEQUENCE [LARGE SCALE GENOMIC DNA]</scope>
    <source>
        <strain evidence="1 2">YY2X</strain>
    </source>
</reference>